<organism evidence="2 3">
    <name type="scientific">Discostella pseudostelligera</name>
    <dbReference type="NCBI Taxonomy" id="259834"/>
    <lineage>
        <taxon>Eukaryota</taxon>
        <taxon>Sar</taxon>
        <taxon>Stramenopiles</taxon>
        <taxon>Ochrophyta</taxon>
        <taxon>Bacillariophyta</taxon>
        <taxon>Coscinodiscophyceae</taxon>
        <taxon>Thalassiosirophycidae</taxon>
        <taxon>Stephanodiscales</taxon>
        <taxon>Stephanodiscaceae</taxon>
        <taxon>Discostella</taxon>
    </lineage>
</organism>
<protein>
    <submittedName>
        <fullName evidence="2">Uncharacterized protein</fullName>
    </submittedName>
</protein>
<dbReference type="InterPro" id="IPR051540">
    <property type="entry name" value="S-2-haloacid_dehalogenase"/>
</dbReference>
<evidence type="ECO:0000313" key="3">
    <source>
        <dbReference type="Proteomes" id="UP001530293"/>
    </source>
</evidence>
<dbReference type="Gene3D" id="3.40.50.1000">
    <property type="entry name" value="HAD superfamily/HAD-like"/>
    <property type="match status" value="1"/>
</dbReference>
<dbReference type="SUPFAM" id="SSF56784">
    <property type="entry name" value="HAD-like"/>
    <property type="match status" value="1"/>
</dbReference>
<keyword evidence="1" id="KW-0378">Hydrolase</keyword>
<name>A0ABD3N680_9STRA</name>
<keyword evidence="3" id="KW-1185">Reference proteome</keyword>
<gene>
    <name evidence="2" type="ORF">ACHAWU_003763</name>
</gene>
<dbReference type="AlphaFoldDB" id="A0ABD3N680"/>
<dbReference type="InterPro" id="IPR023214">
    <property type="entry name" value="HAD_sf"/>
</dbReference>
<evidence type="ECO:0000313" key="2">
    <source>
        <dbReference type="EMBL" id="KAL3771588.1"/>
    </source>
</evidence>
<dbReference type="InterPro" id="IPR036412">
    <property type="entry name" value="HAD-like_sf"/>
</dbReference>
<dbReference type="Proteomes" id="UP001530293">
    <property type="component" value="Unassembled WGS sequence"/>
</dbReference>
<comment type="caution">
    <text evidence="2">The sequence shown here is derived from an EMBL/GenBank/DDBJ whole genome shotgun (WGS) entry which is preliminary data.</text>
</comment>
<reference evidence="2 3" key="1">
    <citation type="submission" date="2024-10" db="EMBL/GenBank/DDBJ databases">
        <title>Updated reference genomes for cyclostephanoid diatoms.</title>
        <authorList>
            <person name="Roberts W.R."/>
            <person name="Alverson A.J."/>
        </authorList>
    </citation>
    <scope>NUCLEOTIDE SEQUENCE [LARGE SCALE GENOMIC DNA]</scope>
    <source>
        <strain evidence="2 3">AJA232-27</strain>
    </source>
</reference>
<dbReference type="PANTHER" id="PTHR43316:SF8">
    <property type="entry name" value="HAD FAMILY HYDROLASE"/>
    <property type="match status" value="1"/>
</dbReference>
<dbReference type="GO" id="GO:0016787">
    <property type="term" value="F:hydrolase activity"/>
    <property type="evidence" value="ECO:0007669"/>
    <property type="project" value="UniProtKB-KW"/>
</dbReference>
<evidence type="ECO:0000256" key="1">
    <source>
        <dbReference type="ARBA" id="ARBA00022801"/>
    </source>
</evidence>
<proteinExistence type="predicted"/>
<sequence>MKLYVLVALAIHTSHLLHHHNRYHAEAFSSQRPNLRVVTSSSSLLHESPAIAVDEPAAAAVAADASTSTSDHDTDAPTTPTKTLGLLTFDLDDSLYPIEPVLHDANTVFVQTMANYGYNLDPNDIVEAGKRIREEAGPIAGLAMSHTEVRLEAIRREMERKMLEKKLQECASDWATEVTSLTAPIRRSAEKWAKAAVSQSVVESIYSAWERERHHSAERHLYPEIIPVLQQIKEQYPDVIIGAVTDGKANPKLMVFSLAPYFDFCMSWEDDASGRLEFYKELCNVDGNADLQWIYRAAFEKYRELADTKKEMKKNMEPSGDDENENAASPVWIHVGDDLAYDVGGSASCGAKTILLDLNDEYGQTAKLRFHPTKPIMPSWNTAPEEELVNRKAMNDAAESMVNQRITRLSYLPDAIEDILREG</sequence>
<dbReference type="PANTHER" id="PTHR43316">
    <property type="entry name" value="HYDROLASE, HALOACID DELAHOGENASE-RELATED"/>
    <property type="match status" value="1"/>
</dbReference>
<accession>A0ABD3N680</accession>
<dbReference type="EMBL" id="JALLBG020000023">
    <property type="protein sequence ID" value="KAL3771588.1"/>
    <property type="molecule type" value="Genomic_DNA"/>
</dbReference>